<reference evidence="3 4" key="1">
    <citation type="journal article" date="2011" name="Stand. Genomic Sci.">
        <title>Complete genome sequence of Nitratifractor salsuginis type strain (E9I37-1).</title>
        <authorList>
            <person name="Anderson I."/>
            <person name="Sikorski J."/>
            <person name="Zeytun A."/>
            <person name="Nolan M."/>
            <person name="Lapidus A."/>
            <person name="Lucas S."/>
            <person name="Hammon N."/>
            <person name="Deshpande S."/>
            <person name="Cheng J.F."/>
            <person name="Tapia R."/>
            <person name="Han C."/>
            <person name="Goodwin L."/>
            <person name="Pitluck S."/>
            <person name="Liolios K."/>
            <person name="Pagani I."/>
            <person name="Ivanova N."/>
            <person name="Huntemann M."/>
            <person name="Mavromatis K."/>
            <person name="Ovchinikova G."/>
            <person name="Pati A."/>
            <person name="Chen A."/>
            <person name="Palaniappan K."/>
            <person name="Land M."/>
            <person name="Hauser L."/>
            <person name="Brambilla E.M."/>
            <person name="Ngatchou-Djao O.D."/>
            <person name="Rohde M."/>
            <person name="Tindall B.J."/>
            <person name="Goker M."/>
            <person name="Detter J.C."/>
            <person name="Woyke T."/>
            <person name="Bristow J."/>
            <person name="Eisen J.A."/>
            <person name="Markowitz V."/>
            <person name="Hugenholtz P."/>
            <person name="Klenk H.P."/>
            <person name="Kyrpides N.C."/>
        </authorList>
    </citation>
    <scope>NUCLEOTIDE SEQUENCE [LARGE SCALE GENOMIC DNA]</scope>
    <source>
        <strain evidence="4">DSM 16511 / JCM 12458 / E9I37-1</strain>
    </source>
</reference>
<protein>
    <recommendedName>
        <fullName evidence="2">General stress protein 17M-like domain-containing protein</fullName>
    </recommendedName>
</protein>
<proteinExistence type="predicted"/>
<dbReference type="KEGG" id="nsa:Nitsa_1926"/>
<accession>E6X2G5</accession>
<dbReference type="RefSeq" id="WP_013554855.1">
    <property type="nucleotide sequence ID" value="NC_014935.1"/>
</dbReference>
<evidence type="ECO:0000259" key="2">
    <source>
        <dbReference type="Pfam" id="PF11181"/>
    </source>
</evidence>
<gene>
    <name evidence="3" type="ordered locus">Nitsa_1926</name>
</gene>
<name>E6X2G5_NITSE</name>
<sequence>MTHHFAVGVFNNIEEADKAVRTLIKEGVDKHQISIIGKTNEEKVDEEVRSKVEADVFFWGAQGGLWGGLLGLLVGGALFVIPGIGPIAGAGTIAGSLAGLVGGAVAGATALGLVDGLVEWGLSREKAEHYKDLVEQGKVIVFVKGNVQETADAGETLRSLSAEEVEVK</sequence>
<evidence type="ECO:0000313" key="4">
    <source>
        <dbReference type="Proteomes" id="UP000008633"/>
    </source>
</evidence>
<dbReference type="HOGENOM" id="CLU_083853_3_0_7"/>
<dbReference type="InterPro" id="IPR052948">
    <property type="entry name" value="Low_temp-induced_all0457"/>
</dbReference>
<feature type="transmembrane region" description="Helical" evidence="1">
    <location>
        <begin position="87"/>
        <end position="114"/>
    </location>
</feature>
<dbReference type="PANTHER" id="PTHR36109">
    <property type="entry name" value="MEMBRANE PROTEIN-RELATED"/>
    <property type="match status" value="1"/>
</dbReference>
<feature type="transmembrane region" description="Helical" evidence="1">
    <location>
        <begin position="56"/>
        <end position="81"/>
    </location>
</feature>
<dbReference type="InterPro" id="IPR025889">
    <property type="entry name" value="GSP17M-like_dom"/>
</dbReference>
<dbReference type="EMBL" id="CP002452">
    <property type="protein sequence ID" value="ADV47170.1"/>
    <property type="molecule type" value="Genomic_DNA"/>
</dbReference>
<dbReference type="PANTHER" id="PTHR36109:SF2">
    <property type="entry name" value="MEMBRANE PROTEIN"/>
    <property type="match status" value="1"/>
</dbReference>
<organism evidence="3 4">
    <name type="scientific">Nitratifractor salsuginis (strain DSM 16511 / JCM 12458 / E9I37-1)</name>
    <dbReference type="NCBI Taxonomy" id="749222"/>
    <lineage>
        <taxon>Bacteria</taxon>
        <taxon>Pseudomonadati</taxon>
        <taxon>Campylobacterota</taxon>
        <taxon>Epsilonproteobacteria</taxon>
        <taxon>Campylobacterales</taxon>
        <taxon>Sulfurovaceae</taxon>
        <taxon>Nitratifractor</taxon>
    </lineage>
</organism>
<dbReference type="Pfam" id="PF11181">
    <property type="entry name" value="YflT"/>
    <property type="match status" value="1"/>
</dbReference>
<keyword evidence="1" id="KW-1133">Transmembrane helix</keyword>
<reference evidence="4" key="2">
    <citation type="submission" date="2011-01" db="EMBL/GenBank/DDBJ databases">
        <title>The complete genome of Nitratifractor salsuginis DSM 16511.</title>
        <authorList>
            <consortium name="US DOE Joint Genome Institute (JGI-PGF)"/>
            <person name="Lucas S."/>
            <person name="Copeland A."/>
            <person name="Lapidus A."/>
            <person name="Bruce D."/>
            <person name="Goodwin L."/>
            <person name="Pitluck S."/>
            <person name="Kyrpides N."/>
            <person name="Mavromatis K."/>
            <person name="Ivanova N."/>
            <person name="Mikhailova N."/>
            <person name="Zeytun A."/>
            <person name="Detter J.C."/>
            <person name="Tapia R."/>
            <person name="Han C."/>
            <person name="Land M."/>
            <person name="Hauser L."/>
            <person name="Markowitz V."/>
            <person name="Cheng J.-F."/>
            <person name="Hugenholtz P."/>
            <person name="Woyke T."/>
            <person name="Wu D."/>
            <person name="Tindall B."/>
            <person name="Schuetze A."/>
            <person name="Brambilla E."/>
            <person name="Klenk H.-P."/>
            <person name="Eisen J.A."/>
        </authorList>
    </citation>
    <scope>NUCLEOTIDE SEQUENCE [LARGE SCALE GENOMIC DNA]</scope>
    <source>
        <strain evidence="4">DSM 16511 / JCM 12458 / E9I37-1</strain>
    </source>
</reference>
<dbReference type="Proteomes" id="UP000008633">
    <property type="component" value="Chromosome"/>
</dbReference>
<keyword evidence="1" id="KW-0812">Transmembrane</keyword>
<dbReference type="eggNOG" id="COG4803">
    <property type="taxonomic scope" value="Bacteria"/>
</dbReference>
<keyword evidence="4" id="KW-1185">Reference proteome</keyword>
<feature type="domain" description="General stress protein 17M-like" evidence="2">
    <location>
        <begin position="7"/>
        <end position="73"/>
    </location>
</feature>
<keyword evidence="1" id="KW-0472">Membrane</keyword>
<dbReference type="AlphaFoldDB" id="E6X2G5"/>
<evidence type="ECO:0000256" key="1">
    <source>
        <dbReference type="SAM" id="Phobius"/>
    </source>
</evidence>
<evidence type="ECO:0000313" key="3">
    <source>
        <dbReference type="EMBL" id="ADV47170.1"/>
    </source>
</evidence>